<comment type="caution">
    <text evidence="4">The sequence shown here is derived from an EMBL/GenBank/DDBJ whole genome shotgun (WGS) entry which is preliminary data.</text>
</comment>
<feature type="region of interest" description="Disordered" evidence="3">
    <location>
        <begin position="112"/>
        <end position="142"/>
    </location>
</feature>
<dbReference type="PANTHER" id="PTHR16294:SF4">
    <property type="entry name" value="DYSBINDIN DOMAIN-CONTAINING PROTEIN 1"/>
    <property type="match status" value="1"/>
</dbReference>
<dbReference type="AlphaFoldDB" id="A0A9W7TP91"/>
<dbReference type="InterPro" id="IPR007531">
    <property type="entry name" value="Dysbindin"/>
</dbReference>
<dbReference type="Pfam" id="PF04440">
    <property type="entry name" value="Dysbindin"/>
    <property type="match status" value="1"/>
</dbReference>
<evidence type="ECO:0000256" key="1">
    <source>
        <dbReference type="ARBA" id="ARBA00008686"/>
    </source>
</evidence>
<protein>
    <recommendedName>
        <fullName evidence="2">Dysbindin domain-containing protein 1</fullName>
    </recommendedName>
</protein>
<name>A0A9W7TP91_TRIRA</name>
<keyword evidence="5" id="KW-1185">Reference proteome</keyword>
<feature type="compositionally biased region" description="Polar residues" evidence="3">
    <location>
        <begin position="39"/>
        <end position="48"/>
    </location>
</feature>
<evidence type="ECO:0000256" key="3">
    <source>
        <dbReference type="SAM" id="MobiDB-lite"/>
    </source>
</evidence>
<dbReference type="Proteomes" id="UP001059041">
    <property type="component" value="Linkage Group LG12"/>
</dbReference>
<dbReference type="GO" id="GO:0005737">
    <property type="term" value="C:cytoplasm"/>
    <property type="evidence" value="ECO:0007669"/>
    <property type="project" value="InterPro"/>
</dbReference>
<feature type="compositionally biased region" description="Basic and acidic residues" evidence="3">
    <location>
        <begin position="127"/>
        <end position="142"/>
    </location>
</feature>
<accession>A0A9W7TP91</accession>
<gene>
    <name evidence="4" type="ORF">IRJ41_017138</name>
</gene>
<organism evidence="4 5">
    <name type="scientific">Triplophysa rosa</name>
    <name type="common">Cave loach</name>
    <dbReference type="NCBI Taxonomy" id="992332"/>
    <lineage>
        <taxon>Eukaryota</taxon>
        <taxon>Metazoa</taxon>
        <taxon>Chordata</taxon>
        <taxon>Craniata</taxon>
        <taxon>Vertebrata</taxon>
        <taxon>Euteleostomi</taxon>
        <taxon>Actinopterygii</taxon>
        <taxon>Neopterygii</taxon>
        <taxon>Teleostei</taxon>
        <taxon>Ostariophysi</taxon>
        <taxon>Cypriniformes</taxon>
        <taxon>Nemacheilidae</taxon>
        <taxon>Triplophysa</taxon>
    </lineage>
</organism>
<feature type="region of interest" description="Disordered" evidence="3">
    <location>
        <begin position="1"/>
        <end position="59"/>
    </location>
</feature>
<comment type="similarity">
    <text evidence="1">Belongs to the dysbindin family.</text>
</comment>
<sequence>EAKAEDEAASSEPIESKSRLDHIRSGDYGHHPTGEKNDSTAGSQNTGLQHVPYTRHDGPLSSVSSLEVNFDLLDLTELTDVSDQELSEVFVELEEDDQNDLPSSRHLIHHAVSMPSPSWRHCSKTQPAREQKHCRDSETLQD</sequence>
<proteinExistence type="inferred from homology"/>
<feature type="compositionally biased region" description="Basic and acidic residues" evidence="3">
    <location>
        <begin position="14"/>
        <end position="38"/>
    </location>
</feature>
<evidence type="ECO:0000313" key="5">
    <source>
        <dbReference type="Proteomes" id="UP001059041"/>
    </source>
</evidence>
<feature type="non-terminal residue" evidence="4">
    <location>
        <position position="142"/>
    </location>
</feature>
<dbReference type="EMBL" id="JAFHDT010000012">
    <property type="protein sequence ID" value="KAI7802690.1"/>
    <property type="molecule type" value="Genomic_DNA"/>
</dbReference>
<evidence type="ECO:0000313" key="4">
    <source>
        <dbReference type="EMBL" id="KAI7802690.1"/>
    </source>
</evidence>
<dbReference type="PANTHER" id="PTHR16294">
    <property type="entry name" value="DYSTROBREVIN BINDING PROTEIN 1 DYSBINDIN"/>
    <property type="match status" value="1"/>
</dbReference>
<reference evidence="4" key="1">
    <citation type="submission" date="2021-02" db="EMBL/GenBank/DDBJ databases">
        <title>Comparative genomics reveals that relaxation of natural selection precedes convergent phenotypic evolution of cavefish.</title>
        <authorList>
            <person name="Peng Z."/>
        </authorList>
    </citation>
    <scope>NUCLEOTIDE SEQUENCE</scope>
    <source>
        <tissue evidence="4">Muscle</tissue>
    </source>
</reference>
<evidence type="ECO:0000256" key="2">
    <source>
        <dbReference type="ARBA" id="ARBA00040078"/>
    </source>
</evidence>